<comment type="subunit">
    <text evidence="2">Tetramer of two alpha and two beta chains.</text>
</comment>
<evidence type="ECO:0000256" key="1">
    <source>
        <dbReference type="ARBA" id="ARBA00004733"/>
    </source>
</evidence>
<keyword evidence="11" id="KW-1185">Reference proteome</keyword>
<dbReference type="NCBIfam" id="TIGR00262">
    <property type="entry name" value="trpA"/>
    <property type="match status" value="1"/>
</dbReference>
<dbReference type="UniPathway" id="UPA00035">
    <property type="reaction ID" value="UER00044"/>
</dbReference>
<name>A0A1M4V8D1_9CLOT</name>
<proteinExistence type="inferred from homology"/>
<comment type="pathway">
    <text evidence="1">Amino-acid biosynthesis; L-tryptophan biosynthesis; L-tryptophan from chorismate: step 5/5.</text>
</comment>
<dbReference type="PANTHER" id="PTHR43406:SF1">
    <property type="entry name" value="TRYPTOPHAN SYNTHASE ALPHA CHAIN, CHLOROPLASTIC"/>
    <property type="match status" value="1"/>
</dbReference>
<dbReference type="EMBL" id="FQVM01000007">
    <property type="protein sequence ID" value="SHE65251.1"/>
    <property type="molecule type" value="Genomic_DNA"/>
</dbReference>
<dbReference type="Proteomes" id="UP000184035">
    <property type="component" value="Unassembled WGS sequence"/>
</dbReference>
<evidence type="ECO:0000256" key="7">
    <source>
        <dbReference type="ARBA" id="ARBA00023239"/>
    </source>
</evidence>
<protein>
    <recommendedName>
        <fullName evidence="3">tryptophan synthase</fullName>
        <ecNumber evidence="3">4.2.1.20</ecNumber>
    </recommendedName>
</protein>
<dbReference type="GO" id="GO:0005829">
    <property type="term" value="C:cytosol"/>
    <property type="evidence" value="ECO:0007669"/>
    <property type="project" value="TreeGrafter"/>
</dbReference>
<evidence type="ECO:0000256" key="3">
    <source>
        <dbReference type="ARBA" id="ARBA00012043"/>
    </source>
</evidence>
<evidence type="ECO:0000313" key="11">
    <source>
        <dbReference type="Proteomes" id="UP000184035"/>
    </source>
</evidence>
<accession>A0A1M4V8D1</accession>
<dbReference type="STRING" id="1533.SAMN05443638_1072"/>
<dbReference type="InterPro" id="IPR002028">
    <property type="entry name" value="Trp_synthase_suA"/>
</dbReference>
<evidence type="ECO:0000256" key="6">
    <source>
        <dbReference type="ARBA" id="ARBA00023141"/>
    </source>
</evidence>
<evidence type="ECO:0000313" key="10">
    <source>
        <dbReference type="EMBL" id="SHE65251.1"/>
    </source>
</evidence>
<dbReference type="EC" id="4.2.1.20" evidence="3"/>
<keyword evidence="5" id="KW-0822">Tryptophan biosynthesis</keyword>
<evidence type="ECO:0000256" key="4">
    <source>
        <dbReference type="ARBA" id="ARBA00022605"/>
    </source>
</evidence>
<evidence type="ECO:0000256" key="9">
    <source>
        <dbReference type="RuleBase" id="RU003662"/>
    </source>
</evidence>
<reference evidence="10 11" key="1">
    <citation type="submission" date="2016-11" db="EMBL/GenBank/DDBJ databases">
        <authorList>
            <person name="Jaros S."/>
            <person name="Januszkiewicz K."/>
            <person name="Wedrychowicz H."/>
        </authorList>
    </citation>
    <scope>NUCLEOTIDE SEQUENCE [LARGE SCALE GENOMIC DNA]</scope>
    <source>
        <strain evidence="10 11">DSM 2631</strain>
    </source>
</reference>
<dbReference type="AlphaFoldDB" id="A0A1M4V8D1"/>
<comment type="similarity">
    <text evidence="9">Belongs to the TrpA family.</text>
</comment>
<evidence type="ECO:0000256" key="8">
    <source>
        <dbReference type="ARBA" id="ARBA00049047"/>
    </source>
</evidence>
<dbReference type="RefSeq" id="WP_072894566.1">
    <property type="nucleotide sequence ID" value="NZ_FQVM01000007.1"/>
</dbReference>
<dbReference type="OrthoDB" id="9804578at2"/>
<dbReference type="InterPro" id="IPR011060">
    <property type="entry name" value="RibuloseP-bd_barrel"/>
</dbReference>
<organism evidence="10 11">
    <name type="scientific">Clostridium fallax</name>
    <dbReference type="NCBI Taxonomy" id="1533"/>
    <lineage>
        <taxon>Bacteria</taxon>
        <taxon>Bacillati</taxon>
        <taxon>Bacillota</taxon>
        <taxon>Clostridia</taxon>
        <taxon>Eubacteriales</taxon>
        <taxon>Clostridiaceae</taxon>
        <taxon>Clostridium</taxon>
    </lineage>
</organism>
<keyword evidence="7" id="KW-0456">Lyase</keyword>
<dbReference type="GO" id="GO:0004834">
    <property type="term" value="F:tryptophan synthase activity"/>
    <property type="evidence" value="ECO:0007669"/>
    <property type="project" value="UniProtKB-EC"/>
</dbReference>
<dbReference type="InterPro" id="IPR013785">
    <property type="entry name" value="Aldolase_TIM"/>
</dbReference>
<dbReference type="Gene3D" id="3.20.20.70">
    <property type="entry name" value="Aldolase class I"/>
    <property type="match status" value="1"/>
</dbReference>
<evidence type="ECO:0000256" key="5">
    <source>
        <dbReference type="ARBA" id="ARBA00022822"/>
    </source>
</evidence>
<comment type="catalytic activity">
    <reaction evidence="8">
        <text>(1S,2R)-1-C-(indol-3-yl)glycerol 3-phosphate + L-serine = D-glyceraldehyde 3-phosphate + L-tryptophan + H2O</text>
        <dbReference type="Rhea" id="RHEA:10532"/>
        <dbReference type="ChEBI" id="CHEBI:15377"/>
        <dbReference type="ChEBI" id="CHEBI:33384"/>
        <dbReference type="ChEBI" id="CHEBI:57912"/>
        <dbReference type="ChEBI" id="CHEBI:58866"/>
        <dbReference type="ChEBI" id="CHEBI:59776"/>
        <dbReference type="EC" id="4.2.1.20"/>
    </reaction>
</comment>
<dbReference type="SUPFAM" id="SSF51366">
    <property type="entry name" value="Ribulose-phoshate binding barrel"/>
    <property type="match status" value="1"/>
</dbReference>
<keyword evidence="4" id="KW-0028">Amino-acid biosynthesis</keyword>
<keyword evidence="6" id="KW-0057">Aromatic amino acid biosynthesis</keyword>
<evidence type="ECO:0000256" key="2">
    <source>
        <dbReference type="ARBA" id="ARBA00011270"/>
    </source>
</evidence>
<gene>
    <name evidence="10" type="ORF">SAMN05443638_1072</name>
</gene>
<dbReference type="PANTHER" id="PTHR43406">
    <property type="entry name" value="TRYPTOPHAN SYNTHASE, ALPHA CHAIN"/>
    <property type="match status" value="1"/>
</dbReference>
<sequence>MSTKLISYLSFGYPSIDKSLEMAKHYIESGCDMIECDFPTDNAFLDSELISGRMKKALESCSDYDKYFEGIKTLRKLYPQIPLILLAYDHTIRKIGVEKYVDFCKENNTMDMILVGIEDESVKKKLIDNGIKISCYVQYFLDKREIEIAKNSNGFTYMQGKPTNCKPKEGYETLKDCINYLRESGLKNPVYCGVGISTPEDIKMAKDAGADGVFVGSAIMNRQNDIEEMKRYIRLLKEATK</sequence>
<dbReference type="Pfam" id="PF00290">
    <property type="entry name" value="Trp_syntA"/>
    <property type="match status" value="1"/>
</dbReference>